<dbReference type="OrthoDB" id="9793396at2"/>
<dbReference type="Proteomes" id="UP000317243">
    <property type="component" value="Unassembled WGS sequence"/>
</dbReference>
<dbReference type="InterPro" id="IPR006127">
    <property type="entry name" value="ZnuA-like"/>
</dbReference>
<evidence type="ECO:0000256" key="1">
    <source>
        <dbReference type="ARBA" id="ARBA00004196"/>
    </source>
</evidence>
<evidence type="ECO:0000313" key="7">
    <source>
        <dbReference type="EMBL" id="TWT55758.1"/>
    </source>
</evidence>
<dbReference type="PRINTS" id="PR00690">
    <property type="entry name" value="ADHESNFAMILY"/>
</dbReference>
<sequence>MERRQIIRSGFQRHRRKSQLWLILAVCFLSGCGASTTSSSGSGDRTSTDEGGRIDVVATTGMVADLVRHVGGDRVNVKQIMGSGVDPHLYKATRDDVQKIMQADLVFYSGLMLEGKMADVFVKIARSKPVYAVTELIPEEQLVEPDGAQGHLDPHVWMDVAAWSKCIDVVENALSDHAPQLASEFQIRAAEYRTQLEKLHEYGQKSIATIPESSRILITSHDAFNYFGRAYSLEVVGVQGLSTESEAGLQRINELVDLIVDRKVKAVFVESSVSRKNIMALVEGAQSKGHSVEIGGELYSDAMGPDGSYEGTYIGMLDHNITTVTEALGGTVPEGGFQNQQGSGE</sequence>
<dbReference type="RefSeq" id="WP_146510103.1">
    <property type="nucleotide sequence ID" value="NZ_SIHI01000002.1"/>
</dbReference>
<dbReference type="PANTHER" id="PTHR42953">
    <property type="entry name" value="HIGH-AFFINITY ZINC UPTAKE SYSTEM PROTEIN ZNUA-RELATED"/>
    <property type="match status" value="1"/>
</dbReference>
<dbReference type="PRINTS" id="PR00691">
    <property type="entry name" value="ADHESINB"/>
</dbReference>
<dbReference type="InterPro" id="IPR006129">
    <property type="entry name" value="AdhesinB"/>
</dbReference>
<evidence type="ECO:0000256" key="5">
    <source>
        <dbReference type="ARBA" id="ARBA00022729"/>
    </source>
</evidence>
<evidence type="ECO:0000256" key="4">
    <source>
        <dbReference type="ARBA" id="ARBA00022723"/>
    </source>
</evidence>
<dbReference type="Pfam" id="PF01297">
    <property type="entry name" value="ZnuA"/>
    <property type="match status" value="1"/>
</dbReference>
<evidence type="ECO:0000256" key="6">
    <source>
        <dbReference type="RuleBase" id="RU003512"/>
    </source>
</evidence>
<dbReference type="EMBL" id="SIHI01000002">
    <property type="protein sequence ID" value="TWT55758.1"/>
    <property type="molecule type" value="Genomic_DNA"/>
</dbReference>
<keyword evidence="8" id="KW-1185">Reference proteome</keyword>
<dbReference type="GO" id="GO:0007155">
    <property type="term" value="P:cell adhesion"/>
    <property type="evidence" value="ECO:0007669"/>
    <property type="project" value="InterPro"/>
</dbReference>
<dbReference type="GO" id="GO:0046872">
    <property type="term" value="F:metal ion binding"/>
    <property type="evidence" value="ECO:0007669"/>
    <property type="project" value="UniProtKB-KW"/>
</dbReference>
<protein>
    <submittedName>
        <fullName evidence="7">Periplasmic zinc-binding protein TroA</fullName>
    </submittedName>
</protein>
<comment type="caution">
    <text evidence="7">The sequence shown here is derived from an EMBL/GenBank/DDBJ whole genome shotgun (WGS) entry which is preliminary data.</text>
</comment>
<keyword evidence="3 6" id="KW-0813">Transport</keyword>
<evidence type="ECO:0000256" key="2">
    <source>
        <dbReference type="ARBA" id="ARBA00011028"/>
    </source>
</evidence>
<reference evidence="7 8" key="1">
    <citation type="submission" date="2019-02" db="EMBL/GenBank/DDBJ databases">
        <title>Deep-cultivation of Planctomycetes and their phenomic and genomic characterization uncovers novel biology.</title>
        <authorList>
            <person name="Wiegand S."/>
            <person name="Jogler M."/>
            <person name="Boedeker C."/>
            <person name="Pinto D."/>
            <person name="Vollmers J."/>
            <person name="Rivas-Marin E."/>
            <person name="Kohn T."/>
            <person name="Peeters S.H."/>
            <person name="Heuer A."/>
            <person name="Rast P."/>
            <person name="Oberbeckmann S."/>
            <person name="Bunk B."/>
            <person name="Jeske O."/>
            <person name="Meyerdierks A."/>
            <person name="Storesund J.E."/>
            <person name="Kallscheuer N."/>
            <person name="Luecker S."/>
            <person name="Lage O.M."/>
            <person name="Pohl T."/>
            <person name="Merkel B.J."/>
            <person name="Hornburger P."/>
            <person name="Mueller R.-W."/>
            <person name="Bruemmer F."/>
            <person name="Labrenz M."/>
            <person name="Spormann A.M."/>
            <person name="Op Den Camp H."/>
            <person name="Overmann J."/>
            <person name="Amann R."/>
            <person name="Jetten M.S.M."/>
            <person name="Mascher T."/>
            <person name="Medema M.H."/>
            <person name="Devos D.P."/>
            <person name="Kaster A.-K."/>
            <person name="Ovreas L."/>
            <person name="Rohde M."/>
            <person name="Galperin M.Y."/>
            <person name="Jogler C."/>
        </authorList>
    </citation>
    <scope>NUCLEOTIDE SEQUENCE [LARGE SCALE GENOMIC DNA]</scope>
    <source>
        <strain evidence="7 8">KOR42</strain>
    </source>
</reference>
<gene>
    <name evidence="7" type="primary">troA</name>
    <name evidence="7" type="ORF">KOR42_25690</name>
</gene>
<dbReference type="GO" id="GO:0030001">
    <property type="term" value="P:metal ion transport"/>
    <property type="evidence" value="ECO:0007669"/>
    <property type="project" value="InterPro"/>
</dbReference>
<comment type="subcellular location">
    <subcellularLocation>
        <location evidence="1">Cell envelope</location>
    </subcellularLocation>
</comment>
<name>A0A5C5WYU2_9PLAN</name>
<dbReference type="PANTHER" id="PTHR42953:SF1">
    <property type="entry name" value="METAL-BINDING PROTEIN HI_0362-RELATED"/>
    <property type="match status" value="1"/>
</dbReference>
<evidence type="ECO:0000256" key="3">
    <source>
        <dbReference type="ARBA" id="ARBA00022448"/>
    </source>
</evidence>
<dbReference type="InterPro" id="IPR006128">
    <property type="entry name" value="Lipoprotein_PsaA-like"/>
</dbReference>
<dbReference type="InterPro" id="IPR050492">
    <property type="entry name" value="Bact_metal-bind_prot9"/>
</dbReference>
<organism evidence="7 8">
    <name type="scientific">Thalassoglobus neptunius</name>
    <dbReference type="NCBI Taxonomy" id="1938619"/>
    <lineage>
        <taxon>Bacteria</taxon>
        <taxon>Pseudomonadati</taxon>
        <taxon>Planctomycetota</taxon>
        <taxon>Planctomycetia</taxon>
        <taxon>Planctomycetales</taxon>
        <taxon>Planctomycetaceae</taxon>
        <taxon>Thalassoglobus</taxon>
    </lineage>
</organism>
<accession>A0A5C5WYU2</accession>
<comment type="similarity">
    <text evidence="2 6">Belongs to the bacterial solute-binding protein 9 family.</text>
</comment>
<dbReference type="PROSITE" id="PS51257">
    <property type="entry name" value="PROKAR_LIPOPROTEIN"/>
    <property type="match status" value="1"/>
</dbReference>
<keyword evidence="5" id="KW-0732">Signal</keyword>
<dbReference type="AlphaFoldDB" id="A0A5C5WYU2"/>
<keyword evidence="4" id="KW-0479">Metal-binding</keyword>
<dbReference type="SUPFAM" id="SSF53807">
    <property type="entry name" value="Helical backbone' metal receptor"/>
    <property type="match status" value="1"/>
</dbReference>
<proteinExistence type="inferred from homology"/>
<dbReference type="Gene3D" id="3.40.50.1980">
    <property type="entry name" value="Nitrogenase molybdenum iron protein domain"/>
    <property type="match status" value="2"/>
</dbReference>
<dbReference type="GO" id="GO:0030313">
    <property type="term" value="C:cell envelope"/>
    <property type="evidence" value="ECO:0007669"/>
    <property type="project" value="UniProtKB-SubCell"/>
</dbReference>
<evidence type="ECO:0000313" key="8">
    <source>
        <dbReference type="Proteomes" id="UP000317243"/>
    </source>
</evidence>